<dbReference type="Proteomes" id="UP000051660">
    <property type="component" value="Unassembled WGS sequence"/>
</dbReference>
<dbReference type="InterPro" id="IPR046606">
    <property type="entry name" value="DUF6665"/>
</dbReference>
<dbReference type="RefSeq" id="WP_057863489.1">
    <property type="nucleotide sequence ID" value="NZ_LLYB01000135.1"/>
</dbReference>
<gene>
    <name evidence="1" type="ORF">CQ14_28335</name>
</gene>
<dbReference type="AlphaFoldDB" id="A0A0R3M5L5"/>
<reference evidence="1 2" key="1">
    <citation type="submission" date="2014-03" db="EMBL/GenBank/DDBJ databases">
        <title>Bradyrhizobium valentinum sp. nov., isolated from effective nodules of Lupinus mariae-josephae, a lupine endemic of basic-lime soils in Eastern Spain.</title>
        <authorList>
            <person name="Duran D."/>
            <person name="Rey L."/>
            <person name="Navarro A."/>
            <person name="Busquets A."/>
            <person name="Imperial J."/>
            <person name="Ruiz-Argueso T."/>
        </authorList>
    </citation>
    <scope>NUCLEOTIDE SEQUENCE [LARGE SCALE GENOMIC DNA]</scope>
    <source>
        <strain evidence="1 2">CCBAU 23086</strain>
    </source>
</reference>
<dbReference type="EMBL" id="LLYB01000135">
    <property type="protein sequence ID" value="KRR15233.1"/>
    <property type="molecule type" value="Genomic_DNA"/>
</dbReference>
<protein>
    <submittedName>
        <fullName evidence="1">Uncharacterized protein</fullName>
    </submittedName>
</protein>
<name>A0A0R3M5L5_9BRAD</name>
<organism evidence="1 2">
    <name type="scientific">Bradyrhizobium lablabi</name>
    <dbReference type="NCBI Taxonomy" id="722472"/>
    <lineage>
        <taxon>Bacteria</taxon>
        <taxon>Pseudomonadati</taxon>
        <taxon>Pseudomonadota</taxon>
        <taxon>Alphaproteobacteria</taxon>
        <taxon>Hyphomicrobiales</taxon>
        <taxon>Nitrobacteraceae</taxon>
        <taxon>Bradyrhizobium</taxon>
    </lineage>
</organism>
<comment type="caution">
    <text evidence="1">The sequence shown here is derived from an EMBL/GenBank/DDBJ whole genome shotgun (WGS) entry which is preliminary data.</text>
</comment>
<sequence>MTLDLLRSGCATLEYEFAQERASAFGRLGRRLEAALAALAACPRTANSDRKIRDDLVEQAGYALWLFVVQREACGLNKISQVLRDYGVPNEVYVRMGPLATPSVRPTKTIEVEAMSAPMF</sequence>
<proteinExistence type="predicted"/>
<evidence type="ECO:0000313" key="2">
    <source>
        <dbReference type="Proteomes" id="UP000051660"/>
    </source>
</evidence>
<dbReference type="Pfam" id="PF20370">
    <property type="entry name" value="DUF6665"/>
    <property type="match status" value="1"/>
</dbReference>
<accession>A0A0R3M5L5</accession>
<evidence type="ECO:0000313" key="1">
    <source>
        <dbReference type="EMBL" id="KRR15233.1"/>
    </source>
</evidence>
<dbReference type="OrthoDB" id="9814981at2"/>